<reference evidence="2 3" key="1">
    <citation type="submission" date="2020-03" db="EMBL/GenBank/DDBJ databases">
        <title>Rubrivivax benzoatilyticus JA2 (sequenced after 10 years sub-culturing).</title>
        <authorList>
            <person name="Gupta D."/>
            <person name="Chintalapati S."/>
            <person name="Chintalapati V.R."/>
        </authorList>
    </citation>
    <scope>NUCLEOTIDE SEQUENCE [LARGE SCALE GENOMIC DNA]</scope>
    <source>
        <strain evidence="2 3">JA2-Mal</strain>
    </source>
</reference>
<evidence type="ECO:0000259" key="1">
    <source>
        <dbReference type="Pfam" id="PF05050"/>
    </source>
</evidence>
<dbReference type="Pfam" id="PF05050">
    <property type="entry name" value="Methyltransf_21"/>
    <property type="match status" value="1"/>
</dbReference>
<sequence length="265" mass="28877">MLELKLQVSLWSAAIARPAEWGRLSEAIIETFYRAHLRPGDLALDVGGNVGRHAIPMAEAVGPEGHVHVVEPIPYIADRMQANLEKAGVAGRVSVLRAAASHAPGQARFHVVAGAEALSSLSRDMAAARDQGELHEIDVEVVTIDQRFGALPLRFVKLDVEGAEFDAMKGAAGLLRTARPVLAFEDGRANAAQHFQYALETYYRFFDAMDYVVLDLFGLPVGIEHGRHAGPWNFFAAPREAVADVRDLVQYASFAVLLERLRSGT</sequence>
<gene>
    <name evidence="2" type="ORF">G7087_06025</name>
</gene>
<dbReference type="RefSeq" id="WP_009856538.1">
    <property type="nucleotide sequence ID" value="NZ_JAAOCD010000002.1"/>
</dbReference>
<keyword evidence="2" id="KW-0808">Transferase</keyword>
<dbReference type="InterPro" id="IPR029063">
    <property type="entry name" value="SAM-dependent_MTases_sf"/>
</dbReference>
<dbReference type="NCBIfam" id="TIGR01444">
    <property type="entry name" value="fkbM_fam"/>
    <property type="match status" value="1"/>
</dbReference>
<keyword evidence="3" id="KW-1185">Reference proteome</keyword>
<evidence type="ECO:0000313" key="3">
    <source>
        <dbReference type="Proteomes" id="UP000802098"/>
    </source>
</evidence>
<dbReference type="Gene3D" id="3.40.50.150">
    <property type="entry name" value="Vaccinia Virus protein VP39"/>
    <property type="match status" value="1"/>
</dbReference>
<organism evidence="2 3">
    <name type="scientific">Rubrivivax benzoatilyticus</name>
    <dbReference type="NCBI Taxonomy" id="316997"/>
    <lineage>
        <taxon>Bacteria</taxon>
        <taxon>Pseudomonadati</taxon>
        <taxon>Pseudomonadota</taxon>
        <taxon>Betaproteobacteria</taxon>
        <taxon>Burkholderiales</taxon>
        <taxon>Sphaerotilaceae</taxon>
        <taxon>Rubrivivax</taxon>
    </lineage>
</organism>
<dbReference type="SUPFAM" id="SSF53335">
    <property type="entry name" value="S-adenosyl-L-methionine-dependent methyltransferases"/>
    <property type="match status" value="1"/>
</dbReference>
<proteinExistence type="predicted"/>
<dbReference type="GO" id="GO:0008168">
    <property type="term" value="F:methyltransferase activity"/>
    <property type="evidence" value="ECO:0007669"/>
    <property type="project" value="UniProtKB-KW"/>
</dbReference>
<name>A0ABX0HSA6_9BURK</name>
<feature type="domain" description="Methyltransferase FkbM" evidence="1">
    <location>
        <begin position="45"/>
        <end position="190"/>
    </location>
</feature>
<dbReference type="PANTHER" id="PTHR34203:SF15">
    <property type="entry name" value="SLL1173 PROTEIN"/>
    <property type="match status" value="1"/>
</dbReference>
<accession>A0ABX0HSA6</accession>
<dbReference type="InterPro" id="IPR006342">
    <property type="entry name" value="FkbM_mtfrase"/>
</dbReference>
<keyword evidence="2" id="KW-0489">Methyltransferase</keyword>
<evidence type="ECO:0000313" key="2">
    <source>
        <dbReference type="EMBL" id="NHK97928.1"/>
    </source>
</evidence>
<comment type="caution">
    <text evidence="2">The sequence shown here is derived from an EMBL/GenBank/DDBJ whole genome shotgun (WGS) entry which is preliminary data.</text>
</comment>
<dbReference type="Proteomes" id="UP000802098">
    <property type="component" value="Unassembled WGS sequence"/>
</dbReference>
<dbReference type="PANTHER" id="PTHR34203">
    <property type="entry name" value="METHYLTRANSFERASE, FKBM FAMILY PROTEIN"/>
    <property type="match status" value="1"/>
</dbReference>
<dbReference type="GO" id="GO:0032259">
    <property type="term" value="P:methylation"/>
    <property type="evidence" value="ECO:0007669"/>
    <property type="project" value="UniProtKB-KW"/>
</dbReference>
<protein>
    <submittedName>
        <fullName evidence="2">FkbM family methyltransferase</fullName>
    </submittedName>
</protein>
<dbReference type="EMBL" id="JAAOCD010000002">
    <property type="protein sequence ID" value="NHK97928.1"/>
    <property type="molecule type" value="Genomic_DNA"/>
</dbReference>
<dbReference type="InterPro" id="IPR052514">
    <property type="entry name" value="SAM-dependent_MTase"/>
</dbReference>